<gene>
    <name evidence="4" type="ORF">C9J01_14200</name>
</gene>
<dbReference type="EMBL" id="PYMB01000005">
    <property type="protein sequence ID" value="PSW12322.1"/>
    <property type="molecule type" value="Genomic_DNA"/>
</dbReference>
<comment type="caution">
    <text evidence="4">The sequence shown here is derived from an EMBL/GenBank/DDBJ whole genome shotgun (WGS) entry which is preliminary data.</text>
</comment>
<dbReference type="PANTHER" id="PTHR43479:SF11">
    <property type="entry name" value="ACREF_ENVCD OPERON REPRESSOR-RELATED"/>
    <property type="match status" value="1"/>
</dbReference>
<evidence type="ECO:0000256" key="1">
    <source>
        <dbReference type="ARBA" id="ARBA00023125"/>
    </source>
</evidence>
<reference evidence="4 5" key="1">
    <citation type="submission" date="2018-03" db="EMBL/GenBank/DDBJ databases">
        <title>Whole genome sequencing of Histamine producing bacteria.</title>
        <authorList>
            <person name="Butler K."/>
        </authorList>
    </citation>
    <scope>NUCLEOTIDE SEQUENCE [LARGE SCALE GENOMIC DNA]</scope>
    <source>
        <strain evidence="4 5">DSM 19138</strain>
    </source>
</reference>
<dbReference type="GO" id="GO:0003677">
    <property type="term" value="F:DNA binding"/>
    <property type="evidence" value="ECO:0007669"/>
    <property type="project" value="UniProtKB-UniRule"/>
</dbReference>
<dbReference type="InterPro" id="IPR009057">
    <property type="entry name" value="Homeodomain-like_sf"/>
</dbReference>
<dbReference type="Proteomes" id="UP000241346">
    <property type="component" value="Unassembled WGS sequence"/>
</dbReference>
<proteinExistence type="predicted"/>
<evidence type="ECO:0000313" key="5">
    <source>
        <dbReference type="Proteomes" id="UP000241346"/>
    </source>
</evidence>
<sequence>MSKLEQRQRREQGIIEMMLSQLEHKRVLELRMSDIAKLAGCSMGVIYSHFPSKEDLLLACANHQMKLDMALLDRMVIGQPDPLDKILAANIFYWVSSHNSISQYALKQFVMNPHVWSAASPYRVDRMNALAGEILEKMKHVATQVNTEFQLGLDRSGIEMFLYGIFGSTIGLYQESVCGFIGLMCTQNTDADPYWLLYKQILKRNLKGWDIQPPDLDERIDRIYSLLSSVFNDVSSDPQRDINNN</sequence>
<dbReference type="AlphaFoldDB" id="A0A2T3NDQ6"/>
<dbReference type="InterPro" id="IPR050624">
    <property type="entry name" value="HTH-type_Tx_Regulator"/>
</dbReference>
<organism evidence="4 5">
    <name type="scientific">Photobacterium rosenbergii</name>
    <dbReference type="NCBI Taxonomy" id="294936"/>
    <lineage>
        <taxon>Bacteria</taxon>
        <taxon>Pseudomonadati</taxon>
        <taxon>Pseudomonadota</taxon>
        <taxon>Gammaproteobacteria</taxon>
        <taxon>Vibrionales</taxon>
        <taxon>Vibrionaceae</taxon>
        <taxon>Photobacterium</taxon>
    </lineage>
</organism>
<dbReference type="Gene3D" id="1.10.357.10">
    <property type="entry name" value="Tetracycline Repressor, domain 2"/>
    <property type="match status" value="1"/>
</dbReference>
<dbReference type="PROSITE" id="PS50977">
    <property type="entry name" value="HTH_TETR_2"/>
    <property type="match status" value="1"/>
</dbReference>
<dbReference type="InterPro" id="IPR001647">
    <property type="entry name" value="HTH_TetR"/>
</dbReference>
<evidence type="ECO:0000313" key="4">
    <source>
        <dbReference type="EMBL" id="PSW12322.1"/>
    </source>
</evidence>
<evidence type="ECO:0000256" key="2">
    <source>
        <dbReference type="PROSITE-ProRule" id="PRU00335"/>
    </source>
</evidence>
<name>A0A2T3NDQ6_9GAMM</name>
<dbReference type="SUPFAM" id="SSF46689">
    <property type="entry name" value="Homeodomain-like"/>
    <property type="match status" value="1"/>
</dbReference>
<dbReference type="PANTHER" id="PTHR43479">
    <property type="entry name" value="ACREF/ENVCD OPERON REPRESSOR-RELATED"/>
    <property type="match status" value="1"/>
</dbReference>
<feature type="DNA-binding region" description="H-T-H motif" evidence="2">
    <location>
        <begin position="31"/>
        <end position="50"/>
    </location>
</feature>
<protein>
    <recommendedName>
        <fullName evidence="3">HTH tetR-type domain-containing protein</fullName>
    </recommendedName>
</protein>
<dbReference type="Pfam" id="PF00440">
    <property type="entry name" value="TetR_N"/>
    <property type="match status" value="1"/>
</dbReference>
<accession>A0A2T3NDQ6</accession>
<keyword evidence="1 2" id="KW-0238">DNA-binding</keyword>
<dbReference type="OrthoDB" id="63332at2"/>
<dbReference type="RefSeq" id="WP_107298812.1">
    <property type="nucleotide sequence ID" value="NZ_PYMB01000005.1"/>
</dbReference>
<evidence type="ECO:0000259" key="3">
    <source>
        <dbReference type="PROSITE" id="PS50977"/>
    </source>
</evidence>
<feature type="domain" description="HTH tetR-type" evidence="3">
    <location>
        <begin position="8"/>
        <end position="68"/>
    </location>
</feature>